<dbReference type="EnsemblProtists" id="EKX33191">
    <property type="protein sequence ID" value="EKX33191"/>
    <property type="gene ID" value="GUITHDRAFT_81676"/>
</dbReference>
<dbReference type="eggNOG" id="KOG0589">
    <property type="taxonomic scope" value="Eukaryota"/>
</dbReference>
<gene>
    <name evidence="12" type="ORF">GUITHDRAFT_81676</name>
</gene>
<dbReference type="SUPFAM" id="SSF56112">
    <property type="entry name" value="Protein kinase-like (PK-like)"/>
    <property type="match status" value="1"/>
</dbReference>
<evidence type="ECO:0000313" key="14">
    <source>
        <dbReference type="Proteomes" id="UP000011087"/>
    </source>
</evidence>
<keyword evidence="4 9" id="KW-0547">Nucleotide-binding</keyword>
<dbReference type="CDD" id="cd08215">
    <property type="entry name" value="STKc_Nek"/>
    <property type="match status" value="1"/>
</dbReference>
<sequence>VRKIGEGSYGSVYLLHKRDTKSAVAVMKKIMVKSVENKDLRDLVKEAKLLEMFNHPHIVKHMEHFLMDDYLCIITEYCNTGDLSSLIRKRRVESKLIKEDTIWSWLVQLSCALKHIHDRKILHRDIKSANVFLHRPDERGNAVIKLGDFGISKVLEETQGLAKTAVGTPYYMSPELCSGKCYGYKSDMWALGIVLYEMASLRPAFDAHSFNALVVKILKGKFNPISPIYSPDLHDAVHALLDKDTSLRPDINQFLNLPMIRKRLAYSNISHDILENEFAHTALHGFDAINAVYSSRKNARPSSSPATASVLLHALQEI</sequence>
<dbReference type="PROSITE" id="PS00108">
    <property type="entry name" value="PROTEIN_KINASE_ST"/>
    <property type="match status" value="1"/>
</dbReference>
<dbReference type="GeneID" id="17289924"/>
<feature type="binding site" evidence="9">
    <location>
        <position position="28"/>
    </location>
    <ligand>
        <name>ATP</name>
        <dbReference type="ChEBI" id="CHEBI:30616"/>
    </ligand>
</feature>
<evidence type="ECO:0000256" key="3">
    <source>
        <dbReference type="ARBA" id="ARBA00022679"/>
    </source>
</evidence>
<dbReference type="HOGENOM" id="CLU_000288_63_23_1"/>
<keyword evidence="3" id="KW-0808">Transferase</keyword>
<reference evidence="12 14" key="1">
    <citation type="journal article" date="2012" name="Nature">
        <title>Algal genomes reveal evolutionary mosaicism and the fate of nucleomorphs.</title>
        <authorList>
            <consortium name="DOE Joint Genome Institute"/>
            <person name="Curtis B.A."/>
            <person name="Tanifuji G."/>
            <person name="Burki F."/>
            <person name="Gruber A."/>
            <person name="Irimia M."/>
            <person name="Maruyama S."/>
            <person name="Arias M.C."/>
            <person name="Ball S.G."/>
            <person name="Gile G.H."/>
            <person name="Hirakawa Y."/>
            <person name="Hopkins J.F."/>
            <person name="Kuo A."/>
            <person name="Rensing S.A."/>
            <person name="Schmutz J."/>
            <person name="Symeonidi A."/>
            <person name="Elias M."/>
            <person name="Eveleigh R.J."/>
            <person name="Herman E.K."/>
            <person name="Klute M.J."/>
            <person name="Nakayama T."/>
            <person name="Obornik M."/>
            <person name="Reyes-Prieto A."/>
            <person name="Armbrust E.V."/>
            <person name="Aves S.J."/>
            <person name="Beiko R.G."/>
            <person name="Coutinho P."/>
            <person name="Dacks J.B."/>
            <person name="Durnford D.G."/>
            <person name="Fast N.M."/>
            <person name="Green B.R."/>
            <person name="Grisdale C.J."/>
            <person name="Hempel F."/>
            <person name="Henrissat B."/>
            <person name="Hoppner M.P."/>
            <person name="Ishida K."/>
            <person name="Kim E."/>
            <person name="Koreny L."/>
            <person name="Kroth P.G."/>
            <person name="Liu Y."/>
            <person name="Malik S.B."/>
            <person name="Maier U.G."/>
            <person name="McRose D."/>
            <person name="Mock T."/>
            <person name="Neilson J.A."/>
            <person name="Onodera N.T."/>
            <person name="Poole A.M."/>
            <person name="Pritham E.J."/>
            <person name="Richards T.A."/>
            <person name="Rocap G."/>
            <person name="Roy S.W."/>
            <person name="Sarai C."/>
            <person name="Schaack S."/>
            <person name="Shirato S."/>
            <person name="Slamovits C.H."/>
            <person name="Spencer D.F."/>
            <person name="Suzuki S."/>
            <person name="Worden A.Z."/>
            <person name="Zauner S."/>
            <person name="Barry K."/>
            <person name="Bell C."/>
            <person name="Bharti A.K."/>
            <person name="Crow J.A."/>
            <person name="Grimwood J."/>
            <person name="Kramer R."/>
            <person name="Lindquist E."/>
            <person name="Lucas S."/>
            <person name="Salamov A."/>
            <person name="McFadden G.I."/>
            <person name="Lane C.E."/>
            <person name="Keeling P.J."/>
            <person name="Gray M.W."/>
            <person name="Grigoriev I.V."/>
            <person name="Archibald J.M."/>
        </authorList>
    </citation>
    <scope>NUCLEOTIDE SEQUENCE</scope>
    <source>
        <strain evidence="12 14">CCMP2712</strain>
    </source>
</reference>
<evidence type="ECO:0000256" key="5">
    <source>
        <dbReference type="ARBA" id="ARBA00022777"/>
    </source>
</evidence>
<evidence type="ECO:0000313" key="12">
    <source>
        <dbReference type="EMBL" id="EKX33191.1"/>
    </source>
</evidence>
<evidence type="ECO:0000256" key="10">
    <source>
        <dbReference type="RuleBase" id="RU000304"/>
    </source>
</evidence>
<dbReference type="EMBL" id="JH993152">
    <property type="protein sequence ID" value="EKX33191.1"/>
    <property type="molecule type" value="Genomic_DNA"/>
</dbReference>
<evidence type="ECO:0000256" key="9">
    <source>
        <dbReference type="PROSITE-ProRule" id="PRU10141"/>
    </source>
</evidence>
<feature type="domain" description="Protein kinase" evidence="11">
    <location>
        <begin position="1"/>
        <end position="260"/>
    </location>
</feature>
<dbReference type="InterPro" id="IPR011009">
    <property type="entry name" value="Kinase-like_dom_sf"/>
</dbReference>
<dbReference type="SMART" id="SM00220">
    <property type="entry name" value="S_TKc"/>
    <property type="match status" value="1"/>
</dbReference>
<protein>
    <recommendedName>
        <fullName evidence="1">non-specific serine/threonine protein kinase</fullName>
        <ecNumber evidence="1">2.7.11.1</ecNumber>
    </recommendedName>
</protein>
<keyword evidence="2 10" id="KW-0723">Serine/threonine-protein kinase</keyword>
<dbReference type="STRING" id="905079.L1IAA2"/>
<comment type="similarity">
    <text evidence="10">Belongs to the protein kinase superfamily.</text>
</comment>
<dbReference type="InterPro" id="IPR051131">
    <property type="entry name" value="NEK_Ser/Thr_kinase_NIMA"/>
</dbReference>
<feature type="non-terminal residue" evidence="12">
    <location>
        <position position="1"/>
    </location>
</feature>
<dbReference type="PANTHER" id="PTHR44899">
    <property type="entry name" value="CAMK FAMILY PROTEIN KINASE"/>
    <property type="match status" value="1"/>
</dbReference>
<dbReference type="AlphaFoldDB" id="L1IAA2"/>
<dbReference type="InterPro" id="IPR008271">
    <property type="entry name" value="Ser/Thr_kinase_AS"/>
</dbReference>
<dbReference type="GO" id="GO:0004674">
    <property type="term" value="F:protein serine/threonine kinase activity"/>
    <property type="evidence" value="ECO:0007669"/>
    <property type="project" value="UniProtKB-KW"/>
</dbReference>
<dbReference type="RefSeq" id="XP_005820171.1">
    <property type="nucleotide sequence ID" value="XM_005820114.1"/>
</dbReference>
<dbReference type="Proteomes" id="UP000011087">
    <property type="component" value="Unassembled WGS sequence"/>
</dbReference>
<evidence type="ECO:0000313" key="13">
    <source>
        <dbReference type="EnsemblProtists" id="EKX33191"/>
    </source>
</evidence>
<evidence type="ECO:0000256" key="2">
    <source>
        <dbReference type="ARBA" id="ARBA00022527"/>
    </source>
</evidence>
<evidence type="ECO:0000256" key="8">
    <source>
        <dbReference type="ARBA" id="ARBA00048679"/>
    </source>
</evidence>
<keyword evidence="6 9" id="KW-0067">ATP-binding</keyword>
<evidence type="ECO:0000256" key="4">
    <source>
        <dbReference type="ARBA" id="ARBA00022741"/>
    </source>
</evidence>
<dbReference type="PROSITE" id="PS50011">
    <property type="entry name" value="PROTEIN_KINASE_DOM"/>
    <property type="match status" value="1"/>
</dbReference>
<dbReference type="KEGG" id="gtt:GUITHDRAFT_81676"/>
<evidence type="ECO:0000259" key="11">
    <source>
        <dbReference type="PROSITE" id="PS50011"/>
    </source>
</evidence>
<organism evidence="12">
    <name type="scientific">Guillardia theta (strain CCMP2712)</name>
    <name type="common">Cryptophyte</name>
    <dbReference type="NCBI Taxonomy" id="905079"/>
    <lineage>
        <taxon>Eukaryota</taxon>
        <taxon>Cryptophyceae</taxon>
        <taxon>Pyrenomonadales</taxon>
        <taxon>Geminigeraceae</taxon>
        <taxon>Guillardia</taxon>
    </lineage>
</organism>
<evidence type="ECO:0000256" key="6">
    <source>
        <dbReference type="ARBA" id="ARBA00022840"/>
    </source>
</evidence>
<evidence type="ECO:0000256" key="7">
    <source>
        <dbReference type="ARBA" id="ARBA00047899"/>
    </source>
</evidence>
<dbReference type="OMA" id="RIPYDYK"/>
<keyword evidence="5" id="KW-0418">Kinase</keyword>
<name>L1IAA2_GUITC</name>
<dbReference type="InterPro" id="IPR017441">
    <property type="entry name" value="Protein_kinase_ATP_BS"/>
</dbReference>
<dbReference type="OrthoDB" id="248923at2759"/>
<keyword evidence="14" id="KW-1185">Reference proteome</keyword>
<evidence type="ECO:0000256" key="1">
    <source>
        <dbReference type="ARBA" id="ARBA00012513"/>
    </source>
</evidence>
<accession>L1IAA2</accession>
<comment type="catalytic activity">
    <reaction evidence="7">
        <text>L-threonyl-[protein] + ATP = O-phospho-L-threonyl-[protein] + ADP + H(+)</text>
        <dbReference type="Rhea" id="RHEA:46608"/>
        <dbReference type="Rhea" id="RHEA-COMP:11060"/>
        <dbReference type="Rhea" id="RHEA-COMP:11605"/>
        <dbReference type="ChEBI" id="CHEBI:15378"/>
        <dbReference type="ChEBI" id="CHEBI:30013"/>
        <dbReference type="ChEBI" id="CHEBI:30616"/>
        <dbReference type="ChEBI" id="CHEBI:61977"/>
        <dbReference type="ChEBI" id="CHEBI:456216"/>
        <dbReference type="EC" id="2.7.11.1"/>
    </reaction>
</comment>
<reference evidence="13" key="3">
    <citation type="submission" date="2015-06" db="UniProtKB">
        <authorList>
            <consortium name="EnsemblProtists"/>
        </authorList>
    </citation>
    <scope>IDENTIFICATION</scope>
</reference>
<comment type="catalytic activity">
    <reaction evidence="8">
        <text>L-seryl-[protein] + ATP = O-phospho-L-seryl-[protein] + ADP + H(+)</text>
        <dbReference type="Rhea" id="RHEA:17989"/>
        <dbReference type="Rhea" id="RHEA-COMP:9863"/>
        <dbReference type="Rhea" id="RHEA-COMP:11604"/>
        <dbReference type="ChEBI" id="CHEBI:15378"/>
        <dbReference type="ChEBI" id="CHEBI:29999"/>
        <dbReference type="ChEBI" id="CHEBI:30616"/>
        <dbReference type="ChEBI" id="CHEBI:83421"/>
        <dbReference type="ChEBI" id="CHEBI:456216"/>
        <dbReference type="EC" id="2.7.11.1"/>
    </reaction>
</comment>
<dbReference type="Gene3D" id="1.10.510.10">
    <property type="entry name" value="Transferase(Phosphotransferase) domain 1"/>
    <property type="match status" value="1"/>
</dbReference>
<dbReference type="InterPro" id="IPR000719">
    <property type="entry name" value="Prot_kinase_dom"/>
</dbReference>
<dbReference type="EC" id="2.7.11.1" evidence="1"/>
<proteinExistence type="inferred from homology"/>
<dbReference type="PROSITE" id="PS00107">
    <property type="entry name" value="PROTEIN_KINASE_ATP"/>
    <property type="match status" value="1"/>
</dbReference>
<reference evidence="14" key="2">
    <citation type="submission" date="2012-11" db="EMBL/GenBank/DDBJ databases">
        <authorList>
            <person name="Kuo A."/>
            <person name="Curtis B.A."/>
            <person name="Tanifuji G."/>
            <person name="Burki F."/>
            <person name="Gruber A."/>
            <person name="Irimia M."/>
            <person name="Maruyama S."/>
            <person name="Arias M.C."/>
            <person name="Ball S.G."/>
            <person name="Gile G.H."/>
            <person name="Hirakawa Y."/>
            <person name="Hopkins J.F."/>
            <person name="Rensing S.A."/>
            <person name="Schmutz J."/>
            <person name="Symeonidi A."/>
            <person name="Elias M."/>
            <person name="Eveleigh R.J."/>
            <person name="Herman E.K."/>
            <person name="Klute M.J."/>
            <person name="Nakayama T."/>
            <person name="Obornik M."/>
            <person name="Reyes-Prieto A."/>
            <person name="Armbrust E.V."/>
            <person name="Aves S.J."/>
            <person name="Beiko R.G."/>
            <person name="Coutinho P."/>
            <person name="Dacks J.B."/>
            <person name="Durnford D.G."/>
            <person name="Fast N.M."/>
            <person name="Green B.R."/>
            <person name="Grisdale C."/>
            <person name="Hempe F."/>
            <person name="Henrissat B."/>
            <person name="Hoppner M.P."/>
            <person name="Ishida K.-I."/>
            <person name="Kim E."/>
            <person name="Koreny L."/>
            <person name="Kroth P.G."/>
            <person name="Liu Y."/>
            <person name="Malik S.-B."/>
            <person name="Maier U.G."/>
            <person name="McRose D."/>
            <person name="Mock T."/>
            <person name="Neilson J.A."/>
            <person name="Onodera N.T."/>
            <person name="Poole A.M."/>
            <person name="Pritham E.J."/>
            <person name="Richards T.A."/>
            <person name="Rocap G."/>
            <person name="Roy S.W."/>
            <person name="Sarai C."/>
            <person name="Schaack S."/>
            <person name="Shirato S."/>
            <person name="Slamovits C.H."/>
            <person name="Spencer D.F."/>
            <person name="Suzuki S."/>
            <person name="Worden A.Z."/>
            <person name="Zauner S."/>
            <person name="Barry K."/>
            <person name="Bell C."/>
            <person name="Bharti A.K."/>
            <person name="Crow J.A."/>
            <person name="Grimwood J."/>
            <person name="Kramer R."/>
            <person name="Lindquist E."/>
            <person name="Lucas S."/>
            <person name="Salamov A."/>
            <person name="McFadden G.I."/>
            <person name="Lane C.E."/>
            <person name="Keeling P.J."/>
            <person name="Gray M.W."/>
            <person name="Grigoriev I.V."/>
            <person name="Archibald J.M."/>
        </authorList>
    </citation>
    <scope>NUCLEOTIDE SEQUENCE</scope>
    <source>
        <strain evidence="14">CCMP2712</strain>
    </source>
</reference>
<dbReference type="GO" id="GO:0005524">
    <property type="term" value="F:ATP binding"/>
    <property type="evidence" value="ECO:0007669"/>
    <property type="project" value="UniProtKB-UniRule"/>
</dbReference>
<dbReference type="PANTHER" id="PTHR44899:SF3">
    <property type="entry name" value="SERINE_THREONINE-PROTEIN KINASE NEK1"/>
    <property type="match status" value="1"/>
</dbReference>
<dbReference type="PaxDb" id="55529-EKX33191"/>
<dbReference type="Pfam" id="PF00069">
    <property type="entry name" value="Pkinase"/>
    <property type="match status" value="1"/>
</dbReference>